<comment type="caution">
    <text evidence="4">The sequence shown here is derived from an EMBL/GenBank/DDBJ whole genome shotgun (WGS) entry which is preliminary data.</text>
</comment>
<dbReference type="Proteomes" id="UP001165368">
    <property type="component" value="Unassembled WGS sequence"/>
</dbReference>
<keyword evidence="2 4" id="KW-0560">Oxidoreductase</keyword>
<evidence type="ECO:0000259" key="3">
    <source>
        <dbReference type="Pfam" id="PF02347"/>
    </source>
</evidence>
<dbReference type="InterPro" id="IPR049315">
    <property type="entry name" value="GDC-P_N"/>
</dbReference>
<evidence type="ECO:0000256" key="2">
    <source>
        <dbReference type="ARBA" id="ARBA00023002"/>
    </source>
</evidence>
<feature type="non-terminal residue" evidence="4">
    <location>
        <position position="316"/>
    </location>
</feature>
<feature type="non-terminal residue" evidence="4">
    <location>
        <position position="1"/>
    </location>
</feature>
<dbReference type="InterPro" id="IPR015424">
    <property type="entry name" value="PyrdxlP-dep_Trfase"/>
</dbReference>
<organism evidence="4 5">
    <name type="scientific">Arthrobacter hankyongi</name>
    <dbReference type="NCBI Taxonomy" id="2904801"/>
    <lineage>
        <taxon>Bacteria</taxon>
        <taxon>Bacillati</taxon>
        <taxon>Actinomycetota</taxon>
        <taxon>Actinomycetes</taxon>
        <taxon>Micrococcales</taxon>
        <taxon>Micrococcaceae</taxon>
        <taxon>Arthrobacter</taxon>
    </lineage>
</organism>
<dbReference type="PANTHER" id="PTHR11773:SF1">
    <property type="entry name" value="GLYCINE DEHYDROGENASE (DECARBOXYLATING), MITOCHONDRIAL"/>
    <property type="match status" value="1"/>
</dbReference>
<gene>
    <name evidence="4" type="ORF">LVY72_24095</name>
</gene>
<dbReference type="PANTHER" id="PTHR11773">
    <property type="entry name" value="GLYCINE DEHYDROGENASE, DECARBOXYLATING"/>
    <property type="match status" value="1"/>
</dbReference>
<dbReference type="Gene3D" id="3.40.640.10">
    <property type="entry name" value="Type I PLP-dependent aspartate aminotransferase-like (Major domain)"/>
    <property type="match status" value="1"/>
</dbReference>
<evidence type="ECO:0000256" key="1">
    <source>
        <dbReference type="ARBA" id="ARBA00003788"/>
    </source>
</evidence>
<dbReference type="GO" id="GO:0004375">
    <property type="term" value="F:glycine dehydrogenase (decarboxylating) activity"/>
    <property type="evidence" value="ECO:0007669"/>
    <property type="project" value="UniProtKB-EC"/>
</dbReference>
<dbReference type="SUPFAM" id="SSF53383">
    <property type="entry name" value="PLP-dependent transferases"/>
    <property type="match status" value="2"/>
</dbReference>
<name>A0ABS9LEU6_9MICC</name>
<evidence type="ECO:0000313" key="4">
    <source>
        <dbReference type="EMBL" id="MCG2624974.1"/>
    </source>
</evidence>
<dbReference type="EC" id="1.4.4.2" evidence="4"/>
<reference evidence="4" key="1">
    <citation type="submission" date="2022-01" db="EMBL/GenBank/DDBJ databases">
        <authorList>
            <person name="Jo J.-H."/>
            <person name="Im W.-T."/>
        </authorList>
    </citation>
    <scope>NUCLEOTIDE SEQUENCE</scope>
    <source>
        <strain evidence="4">I2-34</strain>
    </source>
</reference>
<dbReference type="EMBL" id="JAKLTQ010000055">
    <property type="protein sequence ID" value="MCG2624974.1"/>
    <property type="molecule type" value="Genomic_DNA"/>
</dbReference>
<proteinExistence type="predicted"/>
<comment type="function">
    <text evidence="1">The glycine cleavage system catalyzes the degradation of glycine. The P protein binds the alpha-amino group of glycine through its pyridoxal phosphate cofactor; CO(2) is released and the remaining methylamine moiety is then transferred to the lipoamide cofactor of the H protein.</text>
</comment>
<dbReference type="InterPro" id="IPR020581">
    <property type="entry name" value="GDC_P"/>
</dbReference>
<feature type="domain" description="Glycine cleavage system P-protein N-terminal" evidence="3">
    <location>
        <begin position="6"/>
        <end position="79"/>
    </location>
</feature>
<sequence>QHVNGSARTLAAVLSGAGLELVSDTFFDTLTVKVPGRAEGIIKAAEAKGVNLRVIDADYVGISTGEGTTAEHLALVAEAFGVDDAAAKVSDAASANGFELGSDLLRSSAYLTHPVFHSHRSETQMMRYLRRLSDRDLALDRTMIPLGSCTMKLNATAEMESITWPEFASIHPFAPAHQTTGWRELIADLEARLSAITGYAGVSIQPNAGSQGEYAGLLAIRNYHVSRGDEQRTICLIPASAHGTNAASAVLAGLKVVVVATASDGTIDHEDLAAKIEQHKDNLAGIMITYPSTHGVYDADVRMVCDSVHAAGGQVY</sequence>
<protein>
    <submittedName>
        <fullName evidence="4">Glycine dehydrogenase (Aminomethyl-transferring)</fullName>
        <ecNumber evidence="4">1.4.4.2</ecNumber>
    </submittedName>
</protein>
<evidence type="ECO:0000313" key="5">
    <source>
        <dbReference type="Proteomes" id="UP001165368"/>
    </source>
</evidence>
<dbReference type="InterPro" id="IPR015421">
    <property type="entry name" value="PyrdxlP-dep_Trfase_major"/>
</dbReference>
<keyword evidence="5" id="KW-1185">Reference proteome</keyword>
<accession>A0ABS9LEU6</accession>
<dbReference type="Pfam" id="PF02347">
    <property type="entry name" value="GDC-P"/>
    <property type="match status" value="1"/>
</dbReference>